<feature type="transmembrane region" description="Helical" evidence="6">
    <location>
        <begin position="250"/>
        <end position="272"/>
    </location>
</feature>
<name>A0ABU9VUZ5_9CLOT</name>
<dbReference type="Proteomes" id="UP001407405">
    <property type="component" value="Unassembled WGS sequence"/>
</dbReference>
<reference evidence="7 8" key="1">
    <citation type="submission" date="2024-04" db="EMBL/GenBank/DDBJ databases">
        <title>Genome sequencing and metabolic network reconstruction of aminoacids and betaine degradation by Anoxynatronum sibiricum.</title>
        <authorList>
            <person name="Detkova E.N."/>
            <person name="Boltjanskaja Y.V."/>
            <person name="Mardanov A.V."/>
            <person name="Kevbrin V."/>
        </authorList>
    </citation>
    <scope>NUCLEOTIDE SEQUENCE [LARGE SCALE GENOMIC DNA]</scope>
    <source>
        <strain evidence="7 8">Z-7981</strain>
    </source>
</reference>
<dbReference type="InterPro" id="IPR017039">
    <property type="entry name" value="Virul_fac_BrkB"/>
</dbReference>
<evidence type="ECO:0000256" key="2">
    <source>
        <dbReference type="ARBA" id="ARBA00022475"/>
    </source>
</evidence>
<evidence type="ECO:0000256" key="6">
    <source>
        <dbReference type="SAM" id="Phobius"/>
    </source>
</evidence>
<proteinExistence type="predicted"/>
<feature type="transmembrane region" description="Helical" evidence="6">
    <location>
        <begin position="99"/>
        <end position="119"/>
    </location>
</feature>
<feature type="transmembrane region" description="Helical" evidence="6">
    <location>
        <begin position="185"/>
        <end position="205"/>
    </location>
</feature>
<evidence type="ECO:0000256" key="4">
    <source>
        <dbReference type="ARBA" id="ARBA00022989"/>
    </source>
</evidence>
<keyword evidence="2" id="KW-1003">Cell membrane</keyword>
<keyword evidence="8" id="KW-1185">Reference proteome</keyword>
<comment type="subcellular location">
    <subcellularLocation>
        <location evidence="1">Cell membrane</location>
        <topology evidence="1">Multi-pass membrane protein</topology>
    </subcellularLocation>
</comment>
<evidence type="ECO:0000256" key="1">
    <source>
        <dbReference type="ARBA" id="ARBA00004651"/>
    </source>
</evidence>
<keyword evidence="5 6" id="KW-0472">Membrane</keyword>
<dbReference type="PANTHER" id="PTHR30213">
    <property type="entry name" value="INNER MEMBRANE PROTEIN YHJD"/>
    <property type="match status" value="1"/>
</dbReference>
<dbReference type="EMBL" id="JBCITM010000010">
    <property type="protein sequence ID" value="MEN1760970.1"/>
    <property type="molecule type" value="Genomic_DNA"/>
</dbReference>
<evidence type="ECO:0000256" key="5">
    <source>
        <dbReference type="ARBA" id="ARBA00023136"/>
    </source>
</evidence>
<dbReference type="NCBIfam" id="TIGR00765">
    <property type="entry name" value="yihY_not_rbn"/>
    <property type="match status" value="1"/>
</dbReference>
<gene>
    <name evidence="7" type="ORF">AAIG11_10815</name>
</gene>
<feature type="transmembrane region" description="Helical" evidence="6">
    <location>
        <begin position="217"/>
        <end position="238"/>
    </location>
</feature>
<evidence type="ECO:0000313" key="8">
    <source>
        <dbReference type="Proteomes" id="UP001407405"/>
    </source>
</evidence>
<feature type="transmembrane region" description="Helical" evidence="6">
    <location>
        <begin position="140"/>
        <end position="165"/>
    </location>
</feature>
<sequence length="290" mass="33069">MKGFRLQDINLLKHPKVKALRLLGSRIQENELTALAAQSTYYLVLSFFPFLIFLITLISYTPLLQEEVLYQLQPFLPQEAFDLVMRNVRQMMEMPRGTLMSTGMITTVFLASNGVAALLRGINKAFRNQEKRPFWKVRGMALIFTLVLAFTILLLLLMLVFGQLIGTYLFELLGISQLFRKTWQWARIAASLAVMILVFTLFYTFSPQQRIKLRESLPGAVFTTIGWLVLSYGFAHYVNTFGNYSVTYGSIGGIIVLLTWLYLSSIVILLGGEINAWRLRDKLEKKASGL</sequence>
<comment type="caution">
    <text evidence="7">The sequence shown here is derived from an EMBL/GenBank/DDBJ whole genome shotgun (WGS) entry which is preliminary data.</text>
</comment>
<feature type="transmembrane region" description="Helical" evidence="6">
    <location>
        <begin position="41"/>
        <end position="60"/>
    </location>
</feature>
<organism evidence="7 8">
    <name type="scientific">Anoxynatronum sibiricum</name>
    <dbReference type="NCBI Taxonomy" id="210623"/>
    <lineage>
        <taxon>Bacteria</taxon>
        <taxon>Bacillati</taxon>
        <taxon>Bacillota</taxon>
        <taxon>Clostridia</taxon>
        <taxon>Eubacteriales</taxon>
        <taxon>Clostridiaceae</taxon>
        <taxon>Anoxynatronum</taxon>
    </lineage>
</organism>
<keyword evidence="4 6" id="KW-1133">Transmembrane helix</keyword>
<dbReference type="PANTHER" id="PTHR30213:SF0">
    <property type="entry name" value="UPF0761 MEMBRANE PROTEIN YIHY"/>
    <property type="match status" value="1"/>
</dbReference>
<dbReference type="Pfam" id="PF03631">
    <property type="entry name" value="Virul_fac_BrkB"/>
    <property type="match status" value="1"/>
</dbReference>
<accession>A0ABU9VUZ5</accession>
<keyword evidence="3 6" id="KW-0812">Transmembrane</keyword>
<protein>
    <submittedName>
        <fullName evidence="7">YihY/virulence factor BrkB family protein</fullName>
    </submittedName>
</protein>
<evidence type="ECO:0000313" key="7">
    <source>
        <dbReference type="EMBL" id="MEN1760970.1"/>
    </source>
</evidence>
<dbReference type="PIRSF" id="PIRSF035875">
    <property type="entry name" value="RNase_BN"/>
    <property type="match status" value="1"/>
</dbReference>
<evidence type="ECO:0000256" key="3">
    <source>
        <dbReference type="ARBA" id="ARBA00022692"/>
    </source>
</evidence>